<dbReference type="Proteomes" id="UP000198582">
    <property type="component" value="Unassembled WGS sequence"/>
</dbReference>
<evidence type="ECO:0000256" key="2">
    <source>
        <dbReference type="SAM" id="SignalP"/>
    </source>
</evidence>
<dbReference type="OrthoDB" id="9968474at2"/>
<reference evidence="3 4" key="1">
    <citation type="submission" date="2016-10" db="EMBL/GenBank/DDBJ databases">
        <authorList>
            <person name="de Groot N.N."/>
        </authorList>
    </citation>
    <scope>NUCLEOTIDE SEQUENCE [LARGE SCALE GENOMIC DNA]</scope>
    <source>
        <strain evidence="3 4">DSM 44993</strain>
    </source>
</reference>
<organism evidence="3 4">
    <name type="scientific">Amycolatopsis saalfeldensis</name>
    <dbReference type="NCBI Taxonomy" id="394193"/>
    <lineage>
        <taxon>Bacteria</taxon>
        <taxon>Bacillati</taxon>
        <taxon>Actinomycetota</taxon>
        <taxon>Actinomycetes</taxon>
        <taxon>Pseudonocardiales</taxon>
        <taxon>Pseudonocardiaceae</taxon>
        <taxon>Amycolatopsis</taxon>
    </lineage>
</organism>
<feature type="region of interest" description="Disordered" evidence="1">
    <location>
        <begin position="41"/>
        <end position="92"/>
    </location>
</feature>
<keyword evidence="2" id="KW-0732">Signal</keyword>
<gene>
    <name evidence="3" type="ORF">SAMN04489732_12649</name>
</gene>
<feature type="chain" id="PRO_5011657584" description="Secreted protein" evidence="2">
    <location>
        <begin position="31"/>
        <end position="141"/>
    </location>
</feature>
<evidence type="ECO:0000256" key="1">
    <source>
        <dbReference type="SAM" id="MobiDB-lite"/>
    </source>
</evidence>
<feature type="signal peptide" evidence="2">
    <location>
        <begin position="1"/>
        <end position="30"/>
    </location>
</feature>
<accession>A0A1H8YMB6</accession>
<evidence type="ECO:0008006" key="5">
    <source>
        <dbReference type="Google" id="ProtNLM"/>
    </source>
</evidence>
<feature type="compositionally biased region" description="Low complexity" evidence="1">
    <location>
        <begin position="41"/>
        <end position="53"/>
    </location>
</feature>
<name>A0A1H8YMB6_9PSEU</name>
<dbReference type="EMBL" id="FOEF01000026">
    <property type="protein sequence ID" value="SEP53325.1"/>
    <property type="molecule type" value="Genomic_DNA"/>
</dbReference>
<dbReference type="AlphaFoldDB" id="A0A1H8YMB6"/>
<dbReference type="STRING" id="394193.SAMN04489732_12649"/>
<keyword evidence="4" id="KW-1185">Reference proteome</keyword>
<feature type="compositionally biased region" description="Polar residues" evidence="1">
    <location>
        <begin position="62"/>
        <end position="75"/>
    </location>
</feature>
<protein>
    <recommendedName>
        <fullName evidence="5">Secreted protein</fullName>
    </recommendedName>
</protein>
<sequence length="141" mass="13704">MDGVARVTARSLAACAVLLGLLFMHGIGTAAETGCAGGTPATTTSMAPPTVTAGHDTAPAEATSSMPDPRSQATSPHAGGHGTVCVSTPPRGEVTGPLTLPVAGLAVPATPADPRPGAVWASSAMPRAGPALLVSLCVSRT</sequence>
<proteinExistence type="predicted"/>
<dbReference type="RefSeq" id="WP_091627932.1">
    <property type="nucleotide sequence ID" value="NZ_FOEF01000026.1"/>
</dbReference>
<evidence type="ECO:0000313" key="3">
    <source>
        <dbReference type="EMBL" id="SEP53325.1"/>
    </source>
</evidence>
<evidence type="ECO:0000313" key="4">
    <source>
        <dbReference type="Proteomes" id="UP000198582"/>
    </source>
</evidence>